<proteinExistence type="predicted"/>
<sequence length="144" mass="15779">MVHRRGCVLTVYVCTYIRGTGRNYHLSFIAPVPSGGLLTASGILISSEKNYAFKQGSVFSVFFVTGSDGVKPGVLDVPLVPSSKIKEYELLRPMRIHVLRAAEATPCTDEGIHTPPPEQTLDDMHPYRTVPRGKRGCYVQAASE</sequence>
<dbReference type="EMBL" id="DS028097">
    <property type="protein sequence ID" value="KMP07889.1"/>
    <property type="molecule type" value="Genomic_DNA"/>
</dbReference>
<protein>
    <submittedName>
        <fullName evidence="2">Uncharacterized protein</fullName>
    </submittedName>
</protein>
<accession>A0A0J6YL75</accession>
<organism evidence="2 3">
    <name type="scientific">Coccidioides immitis RMSCC 2394</name>
    <dbReference type="NCBI Taxonomy" id="404692"/>
    <lineage>
        <taxon>Eukaryota</taxon>
        <taxon>Fungi</taxon>
        <taxon>Dikarya</taxon>
        <taxon>Ascomycota</taxon>
        <taxon>Pezizomycotina</taxon>
        <taxon>Eurotiomycetes</taxon>
        <taxon>Eurotiomycetidae</taxon>
        <taxon>Onygenales</taxon>
        <taxon>Onygenaceae</taxon>
        <taxon>Coccidioides</taxon>
    </lineage>
</organism>
<dbReference type="AlphaFoldDB" id="A0A0J6YL75"/>
<evidence type="ECO:0000313" key="3">
    <source>
        <dbReference type="Proteomes" id="UP000054565"/>
    </source>
</evidence>
<evidence type="ECO:0000313" key="2">
    <source>
        <dbReference type="EMBL" id="KMP07889.1"/>
    </source>
</evidence>
<reference evidence="3" key="1">
    <citation type="journal article" date="2010" name="Genome Res.">
        <title>Population genomic sequencing of Coccidioides fungi reveals recent hybridization and transposon control.</title>
        <authorList>
            <person name="Neafsey D.E."/>
            <person name="Barker B.M."/>
            <person name="Sharpton T.J."/>
            <person name="Stajich J.E."/>
            <person name="Park D.J."/>
            <person name="Whiston E."/>
            <person name="Hung C.-Y."/>
            <person name="McMahan C."/>
            <person name="White J."/>
            <person name="Sykes S."/>
            <person name="Heiman D."/>
            <person name="Young S."/>
            <person name="Zeng Q."/>
            <person name="Abouelleil A."/>
            <person name="Aftuck L."/>
            <person name="Bessette D."/>
            <person name="Brown A."/>
            <person name="FitzGerald M."/>
            <person name="Lui A."/>
            <person name="Macdonald J.P."/>
            <person name="Priest M."/>
            <person name="Orbach M.J."/>
            <person name="Galgiani J.N."/>
            <person name="Kirkland T.N."/>
            <person name="Cole G.T."/>
            <person name="Birren B.W."/>
            <person name="Henn M.R."/>
            <person name="Taylor J.W."/>
            <person name="Rounsley S.D."/>
        </authorList>
    </citation>
    <scope>NUCLEOTIDE SEQUENCE [LARGE SCALE GENOMIC DNA]</scope>
    <source>
        <strain evidence="3">RMSCC 2394</strain>
    </source>
</reference>
<evidence type="ECO:0000256" key="1">
    <source>
        <dbReference type="SAM" id="MobiDB-lite"/>
    </source>
</evidence>
<gene>
    <name evidence="2" type="ORF">CIRG_07570</name>
</gene>
<name>A0A0J6YL75_COCIT</name>
<dbReference type="Proteomes" id="UP000054565">
    <property type="component" value="Unassembled WGS sequence"/>
</dbReference>
<feature type="region of interest" description="Disordered" evidence="1">
    <location>
        <begin position="107"/>
        <end position="126"/>
    </location>
</feature>